<proteinExistence type="inferred from homology"/>
<dbReference type="InterPro" id="IPR016181">
    <property type="entry name" value="Acyl_CoA_acyltransferase"/>
</dbReference>
<dbReference type="Pfam" id="PF13302">
    <property type="entry name" value="Acetyltransf_3"/>
    <property type="match status" value="1"/>
</dbReference>
<sequence length="217" mass="24652">MRINANDSIVGDCAVLVPYCLKHVQKYHGWMGSEELRRETCSEALTLEEEEQMQRAWRDDPDKLTFIILDRRTMERSGGDEIASMVGDINAFLCSGQIMDFVGEEWNITEGDGRLDGRRCFELSVMLAEPGFRRRGIALEACKLMIAYILQCIGESIFVAKIGAGNQPSLALFRNRLSFSDCAFSEVFESITLRLDFQQAKELLKNVQLRIESYSQS</sequence>
<comment type="similarity">
    <text evidence="1">Belongs to the acetyltransferase family. GNAT subfamily.</text>
</comment>
<evidence type="ECO:0000313" key="5">
    <source>
        <dbReference type="Proteomes" id="UP000050741"/>
    </source>
</evidence>
<dbReference type="PANTHER" id="PTHR13256:SF16">
    <property type="entry name" value="ALPHA_BETA-TUBULIN-N-ACETYLTRANSFERASE 9"/>
    <property type="match status" value="1"/>
</dbReference>
<protein>
    <submittedName>
        <fullName evidence="6">N-acetyltransferase domain-containing protein</fullName>
    </submittedName>
</protein>
<evidence type="ECO:0000313" key="6">
    <source>
        <dbReference type="WBParaSite" id="GPLIN_000398400"/>
    </source>
</evidence>
<dbReference type="GO" id="GO:0008080">
    <property type="term" value="F:N-acetyltransferase activity"/>
    <property type="evidence" value="ECO:0007669"/>
    <property type="project" value="InterPro"/>
</dbReference>
<accession>A0A183BTP8</accession>
<dbReference type="Gene3D" id="3.40.630.30">
    <property type="match status" value="1"/>
</dbReference>
<dbReference type="WBParaSite" id="GPLIN_000398400">
    <property type="protein sequence ID" value="GPLIN_000398400"/>
    <property type="gene ID" value="GPLIN_000398400"/>
</dbReference>
<evidence type="ECO:0000259" key="4">
    <source>
        <dbReference type="Pfam" id="PF13302"/>
    </source>
</evidence>
<dbReference type="PANTHER" id="PTHR13256">
    <property type="entry name" value="N-ACETYLTRANSFERASE 9"/>
    <property type="match status" value="1"/>
</dbReference>
<dbReference type="InterPro" id="IPR000182">
    <property type="entry name" value="GNAT_dom"/>
</dbReference>
<organism evidence="5 6">
    <name type="scientific">Globodera pallida</name>
    <name type="common">Potato cyst nematode worm</name>
    <name type="synonym">Heterodera pallida</name>
    <dbReference type="NCBI Taxonomy" id="36090"/>
    <lineage>
        <taxon>Eukaryota</taxon>
        <taxon>Metazoa</taxon>
        <taxon>Ecdysozoa</taxon>
        <taxon>Nematoda</taxon>
        <taxon>Chromadorea</taxon>
        <taxon>Rhabditida</taxon>
        <taxon>Tylenchina</taxon>
        <taxon>Tylenchomorpha</taxon>
        <taxon>Tylenchoidea</taxon>
        <taxon>Heteroderidae</taxon>
        <taxon>Heteroderinae</taxon>
        <taxon>Globodera</taxon>
    </lineage>
</organism>
<evidence type="ECO:0000256" key="2">
    <source>
        <dbReference type="ARBA" id="ARBA00022679"/>
    </source>
</evidence>
<reference evidence="5" key="1">
    <citation type="submission" date="2014-05" db="EMBL/GenBank/DDBJ databases">
        <title>The genome and life-stage specific transcriptomes of Globodera pallida elucidate key aspects of plant parasitism by a cyst nematode.</title>
        <authorList>
            <person name="Cotton J.A."/>
            <person name="Lilley C.J."/>
            <person name="Jones L.M."/>
            <person name="Kikuchi T."/>
            <person name="Reid A.J."/>
            <person name="Thorpe P."/>
            <person name="Tsai I.J."/>
            <person name="Beasley H."/>
            <person name="Blok V."/>
            <person name="Cock P.J.A."/>
            <person name="Van den Akker S.E."/>
            <person name="Holroyd N."/>
            <person name="Hunt M."/>
            <person name="Mantelin S."/>
            <person name="Naghra H."/>
            <person name="Pain A."/>
            <person name="Palomares-Rius J.E."/>
            <person name="Zarowiecki M."/>
            <person name="Berriman M."/>
            <person name="Jones J.T."/>
            <person name="Urwin P.E."/>
        </authorList>
    </citation>
    <scope>NUCLEOTIDE SEQUENCE [LARGE SCALE GENOMIC DNA]</scope>
    <source>
        <strain evidence="5">Lindley</strain>
    </source>
</reference>
<keyword evidence="3" id="KW-0012">Acyltransferase</keyword>
<name>A0A183BTP8_GLOPA</name>
<dbReference type="InterPro" id="IPR039135">
    <property type="entry name" value="NAT9-like"/>
</dbReference>
<evidence type="ECO:0000256" key="1">
    <source>
        <dbReference type="ARBA" id="ARBA00009342"/>
    </source>
</evidence>
<keyword evidence="5" id="KW-1185">Reference proteome</keyword>
<evidence type="ECO:0000256" key="3">
    <source>
        <dbReference type="ARBA" id="ARBA00023315"/>
    </source>
</evidence>
<dbReference type="SUPFAM" id="SSF55729">
    <property type="entry name" value="Acyl-CoA N-acyltransferases (Nat)"/>
    <property type="match status" value="1"/>
</dbReference>
<feature type="domain" description="N-acetyltransferase" evidence="4">
    <location>
        <begin position="15"/>
        <end position="174"/>
    </location>
</feature>
<reference evidence="6" key="2">
    <citation type="submission" date="2016-06" db="UniProtKB">
        <authorList>
            <consortium name="WormBaseParasite"/>
        </authorList>
    </citation>
    <scope>IDENTIFICATION</scope>
</reference>
<dbReference type="AlphaFoldDB" id="A0A183BTP8"/>
<keyword evidence="2" id="KW-0808">Transferase</keyword>
<dbReference type="Proteomes" id="UP000050741">
    <property type="component" value="Unassembled WGS sequence"/>
</dbReference>